<dbReference type="Proteomes" id="UP000054107">
    <property type="component" value="Unassembled WGS sequence"/>
</dbReference>
<dbReference type="EMBL" id="LN733591">
    <property type="protein sequence ID" value="CEP17070.1"/>
    <property type="molecule type" value="Genomic_DNA"/>
</dbReference>
<evidence type="ECO:0000313" key="2">
    <source>
        <dbReference type="Proteomes" id="UP000054107"/>
    </source>
</evidence>
<organism evidence="1 2">
    <name type="scientific">Parasitella parasitica</name>
    <dbReference type="NCBI Taxonomy" id="35722"/>
    <lineage>
        <taxon>Eukaryota</taxon>
        <taxon>Fungi</taxon>
        <taxon>Fungi incertae sedis</taxon>
        <taxon>Mucoromycota</taxon>
        <taxon>Mucoromycotina</taxon>
        <taxon>Mucoromycetes</taxon>
        <taxon>Mucorales</taxon>
        <taxon>Mucorineae</taxon>
        <taxon>Mucoraceae</taxon>
        <taxon>Parasitella</taxon>
    </lineage>
</organism>
<dbReference type="AlphaFoldDB" id="A0A0B7NNG0"/>
<reference evidence="1 2" key="1">
    <citation type="submission" date="2014-09" db="EMBL/GenBank/DDBJ databases">
        <authorList>
            <person name="Ellenberger Sabrina"/>
        </authorList>
    </citation>
    <scope>NUCLEOTIDE SEQUENCE [LARGE SCALE GENOMIC DNA]</scope>
    <source>
        <strain evidence="1 2">CBS 412.66</strain>
    </source>
</reference>
<protein>
    <submittedName>
        <fullName evidence="1">Uncharacterized protein</fullName>
    </submittedName>
</protein>
<evidence type="ECO:0000313" key="1">
    <source>
        <dbReference type="EMBL" id="CEP17070.1"/>
    </source>
</evidence>
<sequence>MIPYRNLKNIVGYSTNFGQDITTSNVDIMQGDENDYKDIVEKQNDIRWASLSENAQQAYALLGAQLAEMRSSQGMDFNLLEETIQGMRNITSTMQETFSTTPYPKTLI</sequence>
<gene>
    <name evidence="1" type="primary">PARPA_11360.1 scaffold 44017</name>
</gene>
<keyword evidence="2" id="KW-1185">Reference proteome</keyword>
<accession>A0A0B7NNG0</accession>
<name>A0A0B7NNG0_9FUNG</name>
<proteinExistence type="predicted"/>